<reference evidence="5" key="3">
    <citation type="submission" date="2025-08" db="UniProtKB">
        <authorList>
            <consortium name="RefSeq"/>
        </authorList>
    </citation>
    <scope>IDENTIFICATION</scope>
    <source>
        <tissue evidence="5">Whole organism</tissue>
    </source>
</reference>
<evidence type="ECO:0000259" key="3">
    <source>
        <dbReference type="PROSITE" id="PS50072"/>
    </source>
</evidence>
<name>A0ABM1PID8_DROAR</name>
<organism evidence="4 5">
    <name type="scientific">Drosophila arizonae</name>
    <name type="common">Fruit fly</name>
    <dbReference type="NCBI Taxonomy" id="7263"/>
    <lineage>
        <taxon>Eukaryota</taxon>
        <taxon>Metazoa</taxon>
        <taxon>Ecdysozoa</taxon>
        <taxon>Arthropoda</taxon>
        <taxon>Hexapoda</taxon>
        <taxon>Insecta</taxon>
        <taxon>Pterygota</taxon>
        <taxon>Neoptera</taxon>
        <taxon>Endopterygota</taxon>
        <taxon>Diptera</taxon>
        <taxon>Brachycera</taxon>
        <taxon>Muscomorpha</taxon>
        <taxon>Ephydroidea</taxon>
        <taxon>Drosophilidae</taxon>
        <taxon>Drosophila</taxon>
    </lineage>
</organism>
<evidence type="ECO:0000313" key="5">
    <source>
        <dbReference type="RefSeq" id="XP_017866974.1"/>
    </source>
</evidence>
<dbReference type="InterPro" id="IPR002130">
    <property type="entry name" value="Cyclophilin-type_PPIase_dom"/>
</dbReference>
<accession>A0ABM1PID8</accession>
<dbReference type="PROSITE" id="PS50072">
    <property type="entry name" value="CSA_PPIASE_2"/>
    <property type="match status" value="1"/>
</dbReference>
<dbReference type="Pfam" id="PF00160">
    <property type="entry name" value="Pro_isomerase"/>
    <property type="match status" value="1"/>
</dbReference>
<keyword evidence="4" id="KW-1185">Reference proteome</keyword>
<dbReference type="SUPFAM" id="SSF50891">
    <property type="entry name" value="Cyclophilin-like"/>
    <property type="match status" value="1"/>
</dbReference>
<proteinExistence type="inferred from homology"/>
<dbReference type="GeneID" id="108616350"/>
<sequence length="366" mass="41572">MVSHLPKCLSEFSLEEPAENVADVQKSKSVGYKKKKSKKHTPSRPMGVQELARYTMWREHRERLMNIVSEIDQSPPATQAVRQTRVNALREEAQQFMQRTKENIHMLLNLSQTMRTHGAIDPFRHDAPYVMSTVPATISDLEQLEQDNFDMGKRLLSIGSEIDSGLRADGTVNKRDSQPFVMPDRAMAKYKPFNIKLPSTDKERWQLFRPRIYFDMYLKDARPLGRIVVQLYTEAAPVVVLQLVRACMCNMHSKFQIKRLFPNLWLDVELPTENNTALNSPLEYDGKIIDHGSGGYVLSFSKSHLTGFGDSIPFSISFKPLHVVNGSRIGFGRVVKGSKIFECLQSYGNKNGTLSRGLTFTDCGVL</sequence>
<dbReference type="Proteomes" id="UP000694904">
    <property type="component" value="Chromosome 5"/>
</dbReference>
<reference evidence="4" key="1">
    <citation type="journal article" date="1997" name="Nucleic Acids Res.">
        <title>tRNAscan-SE: a program for improved detection of transfer RNA genes in genomic sequence.</title>
        <authorList>
            <person name="Lowe T.M."/>
            <person name="Eddy S.R."/>
        </authorList>
    </citation>
    <scope>NUCLEOTIDE SEQUENCE [LARGE SCALE GENOMIC DNA]</scope>
</reference>
<dbReference type="Pfam" id="PF13879">
    <property type="entry name" value="Hmw_CFAP97"/>
    <property type="match status" value="1"/>
</dbReference>
<evidence type="ECO:0000256" key="2">
    <source>
        <dbReference type="SAM" id="MobiDB-lite"/>
    </source>
</evidence>
<dbReference type="InterPro" id="IPR029000">
    <property type="entry name" value="Cyclophilin-like_dom_sf"/>
</dbReference>
<evidence type="ECO:0000313" key="4">
    <source>
        <dbReference type="Proteomes" id="UP000694904"/>
    </source>
</evidence>
<dbReference type="RefSeq" id="XP_017866974.1">
    <property type="nucleotide sequence ID" value="XM_018011485.1"/>
</dbReference>
<feature type="region of interest" description="Disordered" evidence="2">
    <location>
        <begin position="19"/>
        <end position="45"/>
    </location>
</feature>
<reference evidence="4" key="2">
    <citation type="journal article" date="2016" name="G3 (Bethesda)">
        <title>Genome Evolution in Three Species of Cactophilic Drosophila.</title>
        <authorList>
            <person name="Sanchez-Flores A."/>
            <person name="Penazola F."/>
            <person name="Carpinteyro-Ponce J."/>
            <person name="Nazario-Yepiz N."/>
            <person name="Abreu-Goodger C."/>
            <person name="Machado C.A."/>
            <person name="Markow T.A."/>
        </authorList>
    </citation>
    <scope>NUCLEOTIDE SEQUENCE [LARGE SCALE GENOMIC DNA]</scope>
</reference>
<gene>
    <name evidence="5" type="primary">LOC108616350</name>
</gene>
<evidence type="ECO:0000256" key="1">
    <source>
        <dbReference type="ARBA" id="ARBA00008315"/>
    </source>
</evidence>
<comment type="similarity">
    <text evidence="1">Belongs to the CFAP97 family.</text>
</comment>
<feature type="domain" description="PPIase cyclophilin-type" evidence="3">
    <location>
        <begin position="214"/>
        <end position="365"/>
    </location>
</feature>
<feature type="compositionally biased region" description="Basic residues" evidence="2">
    <location>
        <begin position="31"/>
        <end position="42"/>
    </location>
</feature>
<dbReference type="InterPro" id="IPR029488">
    <property type="entry name" value="Hmw/CFAP97"/>
</dbReference>
<dbReference type="Gene3D" id="2.40.100.10">
    <property type="entry name" value="Cyclophilin-like"/>
    <property type="match status" value="1"/>
</dbReference>
<protein>
    <submittedName>
        <fullName evidence="5">Uncharacterized protein LOC108616350</fullName>
    </submittedName>
</protein>